<organism evidence="1 2">
    <name type="scientific">Agromyces seonyuensis</name>
    <dbReference type="NCBI Taxonomy" id="2662446"/>
    <lineage>
        <taxon>Bacteria</taxon>
        <taxon>Bacillati</taxon>
        <taxon>Actinomycetota</taxon>
        <taxon>Actinomycetes</taxon>
        <taxon>Micrococcales</taxon>
        <taxon>Microbacteriaceae</taxon>
        <taxon>Agromyces</taxon>
    </lineage>
</organism>
<dbReference type="InterPro" id="IPR036412">
    <property type="entry name" value="HAD-like_sf"/>
</dbReference>
<evidence type="ECO:0000313" key="1">
    <source>
        <dbReference type="EMBL" id="MWB97248.1"/>
    </source>
</evidence>
<dbReference type="PANTHER" id="PTHR10000:SF8">
    <property type="entry name" value="HAD SUPERFAMILY HYDROLASE-LIKE, TYPE 3"/>
    <property type="match status" value="1"/>
</dbReference>
<dbReference type="Pfam" id="PF08282">
    <property type="entry name" value="Hydrolase_3"/>
    <property type="match status" value="1"/>
</dbReference>
<dbReference type="RefSeq" id="WP_160422524.1">
    <property type="nucleotide sequence ID" value="NZ_WSTA01000003.1"/>
</dbReference>
<reference evidence="1 2" key="1">
    <citation type="submission" date="2019-12" db="EMBL/GenBank/DDBJ databases">
        <authorList>
            <person name="Kim Y.S."/>
        </authorList>
    </citation>
    <scope>NUCLEOTIDE SEQUENCE [LARGE SCALE GENOMIC DNA]</scope>
    <source>
        <strain evidence="1 2">MMS17-SY077</strain>
    </source>
</reference>
<evidence type="ECO:0000313" key="2">
    <source>
        <dbReference type="Proteomes" id="UP000438182"/>
    </source>
</evidence>
<dbReference type="Gene3D" id="3.30.1240.10">
    <property type="match status" value="1"/>
</dbReference>
<dbReference type="EMBL" id="WSTA01000003">
    <property type="protein sequence ID" value="MWB97248.1"/>
    <property type="molecule type" value="Genomic_DNA"/>
</dbReference>
<accession>A0A6I4NRZ4</accession>
<dbReference type="NCBIfam" id="TIGR01484">
    <property type="entry name" value="HAD-SF-IIB"/>
    <property type="match status" value="1"/>
</dbReference>
<name>A0A6I4NRZ4_9MICO</name>
<protein>
    <submittedName>
        <fullName evidence="1">Cof-type HAD-IIB family hydrolase</fullName>
    </submittedName>
</protein>
<dbReference type="InterPro" id="IPR023214">
    <property type="entry name" value="HAD_sf"/>
</dbReference>
<keyword evidence="1" id="KW-0378">Hydrolase</keyword>
<dbReference type="GO" id="GO:0000287">
    <property type="term" value="F:magnesium ion binding"/>
    <property type="evidence" value="ECO:0007669"/>
    <property type="project" value="TreeGrafter"/>
</dbReference>
<sequence length="269" mass="28313">MILFCSDVDGTLLDSGRRLSARTVAAITATRAEGHPFVLCSSRPPASLRLLEAEYGGAGESLIAYNGGLVIDRSGAIVVDVPIAAADARAVVEHCEAVDLHASCFAGERWHAWGADRWTDREIANTGVHPDAMDARAYAANGRVDAQPPHKIMAMGEPELIDGLEALVAPMPGVVAYRPKPTYLEMANTAVSKATGIRAVAESLGIRLADVVFFGDNFNDLPAFEVVGTAVAVGNAKDAVLAAATEVTARGHDDGVAVWLEERAAQRVD</sequence>
<dbReference type="CDD" id="cd07516">
    <property type="entry name" value="HAD_Pase"/>
    <property type="match status" value="1"/>
</dbReference>
<dbReference type="InterPro" id="IPR006379">
    <property type="entry name" value="HAD-SF_hydro_IIB"/>
</dbReference>
<dbReference type="Gene3D" id="3.40.50.1000">
    <property type="entry name" value="HAD superfamily/HAD-like"/>
    <property type="match status" value="1"/>
</dbReference>
<keyword evidence="2" id="KW-1185">Reference proteome</keyword>
<dbReference type="GO" id="GO:0005829">
    <property type="term" value="C:cytosol"/>
    <property type="evidence" value="ECO:0007669"/>
    <property type="project" value="TreeGrafter"/>
</dbReference>
<proteinExistence type="predicted"/>
<dbReference type="GO" id="GO:0016791">
    <property type="term" value="F:phosphatase activity"/>
    <property type="evidence" value="ECO:0007669"/>
    <property type="project" value="TreeGrafter"/>
</dbReference>
<dbReference type="InterPro" id="IPR000150">
    <property type="entry name" value="Cof"/>
</dbReference>
<dbReference type="Proteomes" id="UP000438182">
    <property type="component" value="Unassembled WGS sequence"/>
</dbReference>
<dbReference type="AlphaFoldDB" id="A0A6I4NRZ4"/>
<comment type="caution">
    <text evidence="1">The sequence shown here is derived from an EMBL/GenBank/DDBJ whole genome shotgun (WGS) entry which is preliminary data.</text>
</comment>
<dbReference type="SUPFAM" id="SSF56784">
    <property type="entry name" value="HAD-like"/>
    <property type="match status" value="1"/>
</dbReference>
<dbReference type="NCBIfam" id="TIGR00099">
    <property type="entry name" value="Cof-subfamily"/>
    <property type="match status" value="1"/>
</dbReference>
<dbReference type="PANTHER" id="PTHR10000">
    <property type="entry name" value="PHOSPHOSERINE PHOSPHATASE"/>
    <property type="match status" value="1"/>
</dbReference>
<gene>
    <name evidence="1" type="ORF">GB864_01540</name>
</gene>